<evidence type="ECO:0000256" key="4">
    <source>
        <dbReference type="ARBA" id="ARBA00022679"/>
    </source>
</evidence>
<dbReference type="eggNOG" id="KOG0892">
    <property type="taxonomic scope" value="Eukaryota"/>
</dbReference>
<dbReference type="EC" id="2.7.11.1" evidence="2"/>
<dbReference type="GO" id="GO:0005524">
    <property type="term" value="F:ATP binding"/>
    <property type="evidence" value="ECO:0007669"/>
    <property type="project" value="UniProtKB-KW"/>
</dbReference>
<dbReference type="EMBL" id="GG738847">
    <property type="protein sequence ID" value="EFC49586.1"/>
    <property type="molecule type" value="Genomic_DNA"/>
</dbReference>
<keyword evidence="11" id="KW-0175">Coiled coil</keyword>
<dbReference type="FunCoup" id="D2V0W7">
    <property type="interactions" value="431"/>
</dbReference>
<dbReference type="InterPro" id="IPR038980">
    <property type="entry name" value="ATM_plant"/>
</dbReference>
<evidence type="ECO:0000259" key="14">
    <source>
        <dbReference type="PROSITE" id="PS51190"/>
    </source>
</evidence>
<keyword evidence="3" id="KW-0723">Serine/threonine-protein kinase</keyword>
<keyword evidence="5" id="KW-0547">Nucleotide-binding</keyword>
<dbReference type="PROSITE" id="PS00916">
    <property type="entry name" value="PI3_4_KINASE_2"/>
    <property type="match status" value="1"/>
</dbReference>
<keyword evidence="6" id="KW-0227">DNA damage</keyword>
<dbReference type="PROSITE" id="PS00915">
    <property type="entry name" value="PI3_4_KINASE_1"/>
    <property type="match status" value="1"/>
</dbReference>
<reference evidence="15 16" key="1">
    <citation type="journal article" date="2010" name="Cell">
        <title>The genome of Naegleria gruberi illuminates early eukaryotic versatility.</title>
        <authorList>
            <person name="Fritz-Laylin L.K."/>
            <person name="Prochnik S.E."/>
            <person name="Ginger M.L."/>
            <person name="Dacks J.B."/>
            <person name="Carpenter M.L."/>
            <person name="Field M.C."/>
            <person name="Kuo A."/>
            <person name="Paredez A."/>
            <person name="Chapman J."/>
            <person name="Pham J."/>
            <person name="Shu S."/>
            <person name="Neupane R."/>
            <person name="Cipriano M."/>
            <person name="Mancuso J."/>
            <person name="Tu H."/>
            <person name="Salamov A."/>
            <person name="Lindquist E."/>
            <person name="Shapiro H."/>
            <person name="Lucas S."/>
            <person name="Grigoriev I.V."/>
            <person name="Cande W.Z."/>
            <person name="Fulton C."/>
            <person name="Rokhsar D.S."/>
            <person name="Dawson S.C."/>
        </authorList>
    </citation>
    <scope>NUCLEOTIDE SEQUENCE [LARGE SCALE GENOMIC DNA]</scope>
    <source>
        <strain evidence="15 16">NEG-M</strain>
    </source>
</reference>
<feature type="domain" description="FAT" evidence="13">
    <location>
        <begin position="1141"/>
        <end position="1729"/>
    </location>
</feature>
<dbReference type="InterPro" id="IPR044107">
    <property type="entry name" value="PIKKc_ATM"/>
</dbReference>
<organism evidence="16">
    <name type="scientific">Naegleria gruberi</name>
    <name type="common">Amoeba</name>
    <dbReference type="NCBI Taxonomy" id="5762"/>
    <lineage>
        <taxon>Eukaryota</taxon>
        <taxon>Discoba</taxon>
        <taxon>Heterolobosea</taxon>
        <taxon>Tetramitia</taxon>
        <taxon>Eutetramitia</taxon>
        <taxon>Vahlkampfiidae</taxon>
        <taxon>Naegleria</taxon>
    </lineage>
</organism>
<dbReference type="CDD" id="cd05171">
    <property type="entry name" value="PIKKc_ATM"/>
    <property type="match status" value="1"/>
</dbReference>
<dbReference type="PROSITE" id="PS51189">
    <property type="entry name" value="FAT"/>
    <property type="match status" value="1"/>
</dbReference>
<evidence type="ECO:0000259" key="13">
    <source>
        <dbReference type="PROSITE" id="PS51189"/>
    </source>
</evidence>
<dbReference type="PROSITE" id="PS51190">
    <property type="entry name" value="FATC"/>
    <property type="match status" value="1"/>
</dbReference>
<keyword evidence="16" id="KW-1185">Reference proteome</keyword>
<dbReference type="GO" id="GO:0006281">
    <property type="term" value="P:DNA repair"/>
    <property type="evidence" value="ECO:0007669"/>
    <property type="project" value="InterPro"/>
</dbReference>
<keyword evidence="7 15" id="KW-0418">Kinase</keyword>
<comment type="catalytic activity">
    <reaction evidence="10">
        <text>L-threonyl-[protein] + ATP = O-phospho-L-threonyl-[protein] + ADP + H(+)</text>
        <dbReference type="Rhea" id="RHEA:46608"/>
        <dbReference type="Rhea" id="RHEA-COMP:11060"/>
        <dbReference type="Rhea" id="RHEA-COMP:11605"/>
        <dbReference type="ChEBI" id="CHEBI:15378"/>
        <dbReference type="ChEBI" id="CHEBI:30013"/>
        <dbReference type="ChEBI" id="CHEBI:30616"/>
        <dbReference type="ChEBI" id="CHEBI:61977"/>
        <dbReference type="ChEBI" id="CHEBI:456216"/>
        <dbReference type="EC" id="2.7.11.1"/>
    </reaction>
</comment>
<evidence type="ECO:0000256" key="3">
    <source>
        <dbReference type="ARBA" id="ARBA00022527"/>
    </source>
</evidence>
<protein>
    <recommendedName>
        <fullName evidence="2">non-specific serine/threonine protein kinase</fullName>
        <ecNumber evidence="2">2.7.11.1</ecNumber>
    </recommendedName>
</protein>
<dbReference type="STRING" id="5762.D2V0W7"/>
<evidence type="ECO:0000256" key="2">
    <source>
        <dbReference type="ARBA" id="ARBA00012513"/>
    </source>
</evidence>
<dbReference type="OrthoDB" id="381190at2759"/>
<dbReference type="Pfam" id="PF02259">
    <property type="entry name" value="FAT"/>
    <property type="match status" value="1"/>
</dbReference>
<keyword evidence="4" id="KW-0808">Transferase</keyword>
<dbReference type="Pfam" id="PF00454">
    <property type="entry name" value="PI3_PI4_kinase"/>
    <property type="match status" value="1"/>
</dbReference>
<dbReference type="GeneID" id="8855470"/>
<dbReference type="Gene3D" id="1.10.1070.11">
    <property type="entry name" value="Phosphatidylinositol 3-/4-kinase, catalytic domain"/>
    <property type="match status" value="1"/>
</dbReference>
<dbReference type="Gene3D" id="3.30.1010.10">
    <property type="entry name" value="Phosphatidylinositol 3-kinase Catalytic Subunit, Chain A, domain 4"/>
    <property type="match status" value="1"/>
</dbReference>
<dbReference type="PANTHER" id="PTHR37079:SF4">
    <property type="entry name" value="SERINE_THREONINE-PROTEIN KINASE ATM"/>
    <property type="match status" value="1"/>
</dbReference>
<evidence type="ECO:0000256" key="8">
    <source>
        <dbReference type="ARBA" id="ARBA00022840"/>
    </source>
</evidence>
<gene>
    <name evidence="15" type="ORF">NAEGRDRAFT_78079</name>
</gene>
<evidence type="ECO:0000313" key="15">
    <source>
        <dbReference type="EMBL" id="EFC49586.1"/>
    </source>
</evidence>
<dbReference type="SMART" id="SM01343">
    <property type="entry name" value="FATC"/>
    <property type="match status" value="1"/>
</dbReference>
<dbReference type="SUPFAM" id="SSF56112">
    <property type="entry name" value="Protein kinase-like (PK-like)"/>
    <property type="match status" value="1"/>
</dbReference>
<evidence type="ECO:0000256" key="1">
    <source>
        <dbReference type="ARBA" id="ARBA00004123"/>
    </source>
</evidence>
<proteinExistence type="predicted"/>
<dbReference type="RefSeq" id="XP_002682330.1">
    <property type="nucleotide sequence ID" value="XM_002682284.1"/>
</dbReference>
<evidence type="ECO:0000256" key="10">
    <source>
        <dbReference type="ARBA" id="ARBA00047899"/>
    </source>
</evidence>
<dbReference type="InterPro" id="IPR018936">
    <property type="entry name" value="PI3/4_kinase_CS"/>
</dbReference>
<feature type="domain" description="PI3K/PI4K catalytic" evidence="12">
    <location>
        <begin position="1839"/>
        <end position="2160"/>
    </location>
</feature>
<dbReference type="PANTHER" id="PTHR37079">
    <property type="entry name" value="SERINE/THREONINE-PROTEIN KINASE ATM"/>
    <property type="match status" value="1"/>
</dbReference>
<dbReference type="Pfam" id="PF02260">
    <property type="entry name" value="FATC"/>
    <property type="match status" value="1"/>
</dbReference>
<evidence type="ECO:0000256" key="9">
    <source>
        <dbReference type="ARBA" id="ARBA00023242"/>
    </source>
</evidence>
<name>D2V0W7_NAEGR</name>
<evidence type="ECO:0000256" key="5">
    <source>
        <dbReference type="ARBA" id="ARBA00022741"/>
    </source>
</evidence>
<dbReference type="InterPro" id="IPR003151">
    <property type="entry name" value="PIK-rel_kinase_FAT"/>
</dbReference>
<dbReference type="GO" id="GO:0004674">
    <property type="term" value="F:protein serine/threonine kinase activity"/>
    <property type="evidence" value="ECO:0007669"/>
    <property type="project" value="UniProtKB-KW"/>
</dbReference>
<dbReference type="InterPro" id="IPR036940">
    <property type="entry name" value="PI3/4_kinase_cat_sf"/>
</dbReference>
<evidence type="ECO:0000256" key="11">
    <source>
        <dbReference type="SAM" id="Coils"/>
    </source>
</evidence>
<comment type="subcellular location">
    <subcellularLocation>
        <location evidence="1">Nucleus</location>
    </subcellularLocation>
</comment>
<feature type="coiled-coil region" evidence="11">
    <location>
        <begin position="1749"/>
        <end position="1776"/>
    </location>
</feature>
<dbReference type="VEuPathDB" id="AmoebaDB:NAEGRDRAFT_78079"/>
<dbReference type="PROSITE" id="PS50290">
    <property type="entry name" value="PI3_4_KINASE_3"/>
    <property type="match status" value="1"/>
</dbReference>
<evidence type="ECO:0000256" key="7">
    <source>
        <dbReference type="ARBA" id="ARBA00022777"/>
    </source>
</evidence>
<evidence type="ECO:0000313" key="16">
    <source>
        <dbReference type="Proteomes" id="UP000006671"/>
    </source>
</evidence>
<keyword evidence="8" id="KW-0067">ATP-binding</keyword>
<keyword evidence="9" id="KW-0539">Nucleus</keyword>
<dbReference type="InterPro" id="IPR003152">
    <property type="entry name" value="FATC_dom"/>
</dbReference>
<dbReference type="KEGG" id="ngr:NAEGRDRAFT_78079"/>
<dbReference type="InParanoid" id="D2V0W7"/>
<dbReference type="Proteomes" id="UP000006671">
    <property type="component" value="Unassembled WGS sequence"/>
</dbReference>
<evidence type="ECO:0000256" key="6">
    <source>
        <dbReference type="ARBA" id="ARBA00022763"/>
    </source>
</evidence>
<accession>D2V0W7</accession>
<feature type="domain" description="FATC" evidence="14">
    <location>
        <begin position="2170"/>
        <end position="2202"/>
    </location>
</feature>
<dbReference type="InterPro" id="IPR000403">
    <property type="entry name" value="PI3/4_kinase_cat_dom"/>
</dbReference>
<dbReference type="GO" id="GO:0005634">
    <property type="term" value="C:nucleus"/>
    <property type="evidence" value="ECO:0007669"/>
    <property type="project" value="UniProtKB-SubCell"/>
</dbReference>
<dbReference type="InterPro" id="IPR014009">
    <property type="entry name" value="PIK_FAT"/>
</dbReference>
<evidence type="ECO:0000259" key="12">
    <source>
        <dbReference type="PROSITE" id="PS50290"/>
    </source>
</evidence>
<dbReference type="SMART" id="SM00146">
    <property type="entry name" value="PI3Kc"/>
    <property type="match status" value="1"/>
</dbReference>
<dbReference type="InterPro" id="IPR011009">
    <property type="entry name" value="Kinase-like_dom_sf"/>
</dbReference>
<sequence length="2202" mass="249935">MKWVCGSLDIGYGITLDMEIVSKFFVTILSTDGNIQPFKDSIFKKYLDYKSSLEQYNLLDILKGRDELDSSSSENDRPFDSSNLEKFSITMNGLAKNLARDSKSESSENFKRLTKILEMVHLLTTMTIENRSLLSNRIFSKVYVDIHNLVIEFLKDSFKSKEFETIQWDAILDKLSATLVNEKNSRHDGVILTWSLLVQELVLPLVKKAVEGLNISRNSSNDDGFMIDDTPSSKNEEKPICRSLINNGLNFTGYMLTYNPNIQTKAVEELNTIFESSTEMFVKFGICNILAKTGNSAMITNCLEIIPRSIGDNKSWRNVMEILSTMANFIEDTHVAPFSELLSSLLDVYEKDFFDRDSTISLARAVVSASKISEKFKELETFKKTCKEFLFSDKFFPRLIMSERLYDWASVSSIDSLVDELIEILERPTDKLKIRTCLLSLSFTTDPTLSKKIILRLLSCYANEEFKEKELAKVTMSKIAGGDISGFLRTNLREIILGWVQKKTDFSSFPYELFGEKSLGPFLINNAFDILPILFTQTQLKTFEGICSCINMDLKSILRKYFCYVFPYCLSRCFSDRSLIKSIIEEKIRGTLGAEVDTLIRKNITDILLETLFLLSEKPDNVLTFGKDMIFKTLSDLSKNAEKKDVEKLLNQDLHKTLNMITNIFELLSKKKNESSRSFYIFKTFVLEVMGSNLQVPILLRSVITVALFCTSYCELFEPSCSLIFEICSRILDANNSVALTELQLTYPKIRNRLIEIVSKGTGSPTPMKTLMLLVSSPSMVPAVAKTEPFPSQEIFKELNVCQQKIQGTENFFTQIGNILASENLSTFSFTYVSRLIKTHRLSLMNVLAQQDKKASILEEYFNKLISKLIGACSTESTDEWKELATVALGNLGLVQNIETSKLIDKSFIDEIDNDPNVTNKSSSWLSEIIKQSKARILLTLNGYICENNVEVVKLALKTLHHILISSKSSMEKIPNDKKHYFDPFVNADPNYVYIPHIATGPIETDVTLVADNSKEIFDTNDKSHEQWLSQVIELVLTKTADPVLGLCRDICKKKVKFAEMIFILSLLDFATGAQSNKLNKEFSPLIESVLVNENTKSETIKLIVMALDLLHRHYRFMVNQKQIKSKTTVSNCFFNIPYSTIAKAAARAGITFSSLMFSELSFEKDNLLSFMDQLPIEFEESANDSQKLLLSIYKSIDDPDCIYGATKSYGVQSKILLGEKEGDWTNTLGLYDTSVLEKSTSVIGVLDSLKNMGLDRVSSLILKSIQSDALDNPQVREQFFENRWKTLTIDNLERYSSHSSNITGFNETVFNSLYALVKGDSALFKETLSNHRKYISNIISVGNAQSNLAKLQVLSELEIAWSLKWTEIGNVALKENDIIDNNLGLFMGTNGIKNDSFTEVETLVNFRASLLRALKKNELAIKHESEFISIARKEGQFTLATNLANRLSVQMQSGSTPPSILEEAKILWSSGDTSGAIHILRFLIQQLEKRKQHDSPLYFKACYLLGKWLGDSKTDSYENIIRFLQFSKEKASSKAKACFQMGKYIDSLYQNIVRKQNSEDSKSYRELLEKNKELYQQYAQKRKELNDKDVTSDFRSKMNHLQKITDLDQKEQVLIQSRQEEFRTLVLENYLLASSTNDNYDFVTIPRILNIWFSNSTNEKVNQSVYQMTVKGPVPSHKFIPLFYQIASRMGYFAEECLFNNVVMHLLFKIAKEHPYHTLPLILQIRNADQSSKTTSAKASYKPDPNKIKAANTLIDKLKKENKQLIESYATLMDAYIQLAFLQLSEEQKREQSTPKKLSSQLLITNIKRPVIPILTADVPICAHDAYNLKDIPFIENFSQNFSLAGGINLPKIISCVASNGQVYRQLVKGNDDMRQDHVIEQLFAIANSLLKKDKETRRRKLLIRTYKVIPTSPTSGILGFVENTQPMATLLIGNNEQDYPQSLHGKYRPQDKTNSEVRRTMFGLEKKADAATRINNFVEICNNFKPAFHHFFLSQFPNPSDWFEKRQAYTKSVASISMLGYVIGLGDRHLNNILIDQSTGEAVHIDLGICFEQGKYLPIPELVPFRLTRDVIDGFGVSGIEGTFKNCCYATMTVLRNNVEALSLVIEVFLHDPLYRWALSPLEGYAVQKSKKTSYVVESSSSTTKNNRDAERALIRLKEKLLGQEDGELLGVKGQVNKLISEATAIDKLGVMFSGWSPFL</sequence>